<comment type="caution">
    <text evidence="1">The sequence shown here is derived from an EMBL/GenBank/DDBJ whole genome shotgun (WGS) entry which is preliminary data.</text>
</comment>
<name>A0A0F9JUI0_9ZZZZ</name>
<evidence type="ECO:0000313" key="1">
    <source>
        <dbReference type="EMBL" id="KKM66146.1"/>
    </source>
</evidence>
<proteinExistence type="predicted"/>
<organism evidence="1">
    <name type="scientific">marine sediment metagenome</name>
    <dbReference type="NCBI Taxonomy" id="412755"/>
    <lineage>
        <taxon>unclassified sequences</taxon>
        <taxon>metagenomes</taxon>
        <taxon>ecological metagenomes</taxon>
    </lineage>
</organism>
<dbReference type="EMBL" id="LAZR01010591">
    <property type="protein sequence ID" value="KKM66146.1"/>
    <property type="molecule type" value="Genomic_DNA"/>
</dbReference>
<gene>
    <name evidence="1" type="ORF">LCGC14_1484090</name>
</gene>
<reference evidence="1" key="1">
    <citation type="journal article" date="2015" name="Nature">
        <title>Complex archaea that bridge the gap between prokaryotes and eukaryotes.</title>
        <authorList>
            <person name="Spang A."/>
            <person name="Saw J.H."/>
            <person name="Jorgensen S.L."/>
            <person name="Zaremba-Niedzwiedzka K."/>
            <person name="Martijn J."/>
            <person name="Lind A.E."/>
            <person name="van Eijk R."/>
            <person name="Schleper C."/>
            <person name="Guy L."/>
            <person name="Ettema T.J."/>
        </authorList>
    </citation>
    <scope>NUCLEOTIDE SEQUENCE</scope>
</reference>
<accession>A0A0F9JUI0</accession>
<protein>
    <submittedName>
        <fullName evidence="1">Uncharacterized protein</fullName>
    </submittedName>
</protein>
<dbReference type="AlphaFoldDB" id="A0A0F9JUI0"/>
<sequence>MVIVNYRSKRELKKAVGKPLDYVDDLNSASMIVQNDEPYFVTNINNTFKATVTIVSGKIISVR</sequence>